<organism evidence="1 2">
    <name type="scientific">Ogataea polymorpha</name>
    <dbReference type="NCBI Taxonomy" id="460523"/>
    <lineage>
        <taxon>Eukaryota</taxon>
        <taxon>Fungi</taxon>
        <taxon>Dikarya</taxon>
        <taxon>Ascomycota</taxon>
        <taxon>Saccharomycotina</taxon>
        <taxon>Pichiomycetes</taxon>
        <taxon>Pichiales</taxon>
        <taxon>Pichiaceae</taxon>
        <taxon>Ogataea</taxon>
    </lineage>
</organism>
<gene>
    <name evidence="1" type="ORF">OGATHE_002380</name>
</gene>
<accession>A0A9P8PC71</accession>
<name>A0A9P8PC71_9ASCO</name>
<evidence type="ECO:0000313" key="1">
    <source>
        <dbReference type="EMBL" id="KAH3669568.1"/>
    </source>
</evidence>
<comment type="caution">
    <text evidence="1">The sequence shown here is derived from an EMBL/GenBank/DDBJ whole genome shotgun (WGS) entry which is preliminary data.</text>
</comment>
<reference evidence="1" key="1">
    <citation type="journal article" date="2021" name="Open Biol.">
        <title>Shared evolutionary footprints suggest mitochondrial oxidative damage underlies multiple complex I losses in fungi.</title>
        <authorList>
            <person name="Schikora-Tamarit M.A."/>
            <person name="Marcet-Houben M."/>
            <person name="Nosek J."/>
            <person name="Gabaldon T."/>
        </authorList>
    </citation>
    <scope>NUCLEOTIDE SEQUENCE</scope>
    <source>
        <strain evidence="1">NCAIM Y.01608</strain>
    </source>
</reference>
<dbReference type="EMBL" id="JAEUBD010000983">
    <property type="protein sequence ID" value="KAH3669568.1"/>
    <property type="molecule type" value="Genomic_DNA"/>
</dbReference>
<protein>
    <submittedName>
        <fullName evidence="1">Uncharacterized protein</fullName>
    </submittedName>
</protein>
<keyword evidence="2" id="KW-1185">Reference proteome</keyword>
<dbReference type="Proteomes" id="UP000788993">
    <property type="component" value="Unassembled WGS sequence"/>
</dbReference>
<dbReference type="AlphaFoldDB" id="A0A9P8PC71"/>
<sequence>MPHVRKDTYSQAHQSEHKLQFVEVFLLVKRRTPYANNCFPVETLVLHFDDAVSNYYLELKTPAQINNVMMISWSNYQNQGNPFRLLHNSYNGTRNICEISSVGLEDSH</sequence>
<reference evidence="1" key="2">
    <citation type="submission" date="2021-01" db="EMBL/GenBank/DDBJ databases">
        <authorList>
            <person name="Schikora-Tamarit M.A."/>
        </authorList>
    </citation>
    <scope>NUCLEOTIDE SEQUENCE</scope>
    <source>
        <strain evidence="1">NCAIM Y.01608</strain>
    </source>
</reference>
<evidence type="ECO:0000313" key="2">
    <source>
        <dbReference type="Proteomes" id="UP000788993"/>
    </source>
</evidence>
<proteinExistence type="predicted"/>